<dbReference type="SUPFAM" id="SSF56317">
    <property type="entry name" value="Carbon-nitrogen hydrolase"/>
    <property type="match status" value="1"/>
</dbReference>
<dbReference type="GO" id="GO:0016787">
    <property type="term" value="F:hydrolase activity"/>
    <property type="evidence" value="ECO:0007669"/>
    <property type="project" value="UniProtKB-KW"/>
</dbReference>
<dbReference type="Proteomes" id="UP000031972">
    <property type="component" value="Unassembled WGS sequence"/>
</dbReference>
<gene>
    <name evidence="3" type="ORF">KR50_16690</name>
</gene>
<protein>
    <submittedName>
        <fullName evidence="3">Hydrolase</fullName>
    </submittedName>
</protein>
<keyword evidence="3" id="KW-0378">Hydrolase</keyword>
<keyword evidence="4" id="KW-1185">Reference proteome</keyword>
<comment type="similarity">
    <text evidence="1">Belongs to the carbon-nitrogen hydrolase superfamily. NIT1/NIT2 family.</text>
</comment>
<comment type="caution">
    <text evidence="3">The sequence shown here is derived from an EMBL/GenBank/DDBJ whole genome shotgun (WGS) entry which is preliminary data.</text>
</comment>
<dbReference type="PROSITE" id="PS01227">
    <property type="entry name" value="UPF0012"/>
    <property type="match status" value="1"/>
</dbReference>
<dbReference type="AlphaFoldDB" id="A0A0C2VF55"/>
<dbReference type="InterPro" id="IPR003010">
    <property type="entry name" value="C-N_Hydrolase"/>
</dbReference>
<dbReference type="CDD" id="cd07583">
    <property type="entry name" value="nitrilase_5"/>
    <property type="match status" value="1"/>
</dbReference>
<dbReference type="PANTHER" id="PTHR23088">
    <property type="entry name" value="NITRILASE-RELATED"/>
    <property type="match status" value="1"/>
</dbReference>
<proteinExistence type="inferred from homology"/>
<dbReference type="PANTHER" id="PTHR23088:SF27">
    <property type="entry name" value="DEAMINATED GLUTATHIONE AMIDASE"/>
    <property type="match status" value="1"/>
</dbReference>
<evidence type="ECO:0000259" key="2">
    <source>
        <dbReference type="PROSITE" id="PS50263"/>
    </source>
</evidence>
<dbReference type="PATRIC" id="fig|220754.4.peg.1689"/>
<dbReference type="Gene3D" id="3.60.110.10">
    <property type="entry name" value="Carbon-nitrogen hydrolase"/>
    <property type="match status" value="1"/>
</dbReference>
<dbReference type="PROSITE" id="PS50263">
    <property type="entry name" value="CN_HYDROLASE"/>
    <property type="match status" value="1"/>
</dbReference>
<organism evidence="3 4">
    <name type="scientific">Jeotgalibacillus campisalis</name>
    <dbReference type="NCBI Taxonomy" id="220754"/>
    <lineage>
        <taxon>Bacteria</taxon>
        <taxon>Bacillati</taxon>
        <taxon>Bacillota</taxon>
        <taxon>Bacilli</taxon>
        <taxon>Bacillales</taxon>
        <taxon>Caryophanaceae</taxon>
        <taxon>Jeotgalibacillus</taxon>
    </lineage>
</organism>
<evidence type="ECO:0000256" key="1">
    <source>
        <dbReference type="ARBA" id="ARBA00010613"/>
    </source>
</evidence>
<evidence type="ECO:0000313" key="4">
    <source>
        <dbReference type="Proteomes" id="UP000031972"/>
    </source>
</evidence>
<dbReference type="EMBL" id="JXRR01000014">
    <property type="protein sequence ID" value="KIL47502.1"/>
    <property type="molecule type" value="Genomic_DNA"/>
</dbReference>
<dbReference type="Pfam" id="PF00795">
    <property type="entry name" value="CN_hydrolase"/>
    <property type="match status" value="1"/>
</dbReference>
<name>A0A0C2VF55_9BACL</name>
<dbReference type="InterPro" id="IPR001110">
    <property type="entry name" value="UPF0012_CS"/>
</dbReference>
<accession>A0A0C2VF55</accession>
<feature type="domain" description="CN hydrolase" evidence="2">
    <location>
        <begin position="1"/>
        <end position="237"/>
    </location>
</feature>
<dbReference type="RefSeq" id="WP_041057100.1">
    <property type="nucleotide sequence ID" value="NZ_JXRR01000014.1"/>
</dbReference>
<reference evidence="3 4" key="1">
    <citation type="submission" date="2015-01" db="EMBL/GenBank/DDBJ databases">
        <title>Jeotgalibacillus campisalis genome sequencing.</title>
        <authorList>
            <person name="Goh K.M."/>
            <person name="Chan K.-G."/>
            <person name="Yaakop A.S."/>
            <person name="Ee R."/>
            <person name="Gan H.M."/>
            <person name="Chan C.S."/>
        </authorList>
    </citation>
    <scope>NUCLEOTIDE SEQUENCE [LARGE SCALE GENOMIC DNA]</scope>
    <source>
        <strain evidence="3 4">SF-57</strain>
    </source>
</reference>
<evidence type="ECO:0000313" key="3">
    <source>
        <dbReference type="EMBL" id="KIL47502.1"/>
    </source>
</evidence>
<sequence>MKIGLLQMDVAFGQPEKNRQHVEKQFKQLKDQQYDLIILPELWTTGYDLTRLDEIGEIEAEESIEFLKRLAVLYRVHIIGGSVANKKKDSVFNTMIVVNDQGELIHLYDKLHLFKLMDEHKFLSAGEDSPSFDLASIQFAGFICYDIRFPEWIRKPVLEGAEVIVVVAQWPQPRTVHWITLLRARAIENQSYVFACNRVGEDPKNVFGGNSLIIDPWGEIIVQGSTDEKLLTAHIDMSLVKKTRSKIPVFDDRREQFY</sequence>
<dbReference type="InterPro" id="IPR036526">
    <property type="entry name" value="C-N_Hydrolase_sf"/>
</dbReference>
<dbReference type="OrthoDB" id="9811121at2"/>